<dbReference type="HOGENOM" id="CLU_578742_0_0_1"/>
<feature type="compositionally biased region" description="Low complexity" evidence="1">
    <location>
        <begin position="439"/>
        <end position="457"/>
    </location>
</feature>
<gene>
    <name evidence="2" type="ORF">A1O1_00354</name>
</gene>
<evidence type="ECO:0000313" key="2">
    <source>
        <dbReference type="EMBL" id="EXJ95234.1"/>
    </source>
</evidence>
<protein>
    <submittedName>
        <fullName evidence="2">Uncharacterized protein</fullName>
    </submittedName>
</protein>
<evidence type="ECO:0000313" key="3">
    <source>
        <dbReference type="Proteomes" id="UP000019484"/>
    </source>
</evidence>
<evidence type="ECO:0000256" key="1">
    <source>
        <dbReference type="SAM" id="MobiDB-lite"/>
    </source>
</evidence>
<dbReference type="GeneID" id="19155262"/>
<feature type="region of interest" description="Disordered" evidence="1">
    <location>
        <begin position="429"/>
        <end position="459"/>
    </location>
</feature>
<feature type="compositionally biased region" description="Polar residues" evidence="1">
    <location>
        <begin position="13"/>
        <end position="55"/>
    </location>
</feature>
<comment type="caution">
    <text evidence="2">The sequence shown here is derived from an EMBL/GenBank/DDBJ whole genome shotgun (WGS) entry which is preliminary data.</text>
</comment>
<dbReference type="OrthoDB" id="4121065at2759"/>
<dbReference type="EMBL" id="AMWN01000001">
    <property type="protein sequence ID" value="EXJ95234.1"/>
    <property type="molecule type" value="Genomic_DNA"/>
</dbReference>
<proteinExistence type="predicted"/>
<dbReference type="RefSeq" id="XP_007719463.1">
    <property type="nucleotide sequence ID" value="XM_007721273.1"/>
</dbReference>
<keyword evidence="3" id="KW-1185">Reference proteome</keyword>
<feature type="compositionally biased region" description="Basic and acidic residues" evidence="1">
    <location>
        <begin position="1"/>
        <end position="12"/>
    </location>
</feature>
<feature type="compositionally biased region" description="Polar residues" evidence="1">
    <location>
        <begin position="312"/>
        <end position="327"/>
    </location>
</feature>
<accession>W9ZL32</accession>
<feature type="region of interest" description="Disordered" evidence="1">
    <location>
        <begin position="1"/>
        <end position="329"/>
    </location>
</feature>
<sequence>MVTTRSQEKRIQETPTSSASQNGRSLFTATPTPSGNSPSYFTPATSKPARTSTFHVLSDDGRRNILKDTVSQQNGPSLEADVPRGQHVEVVIPKQSQKGNAANGHDFPVKGSPANGARSSPVSGAKLLSDMNAELPERPKATESYFTPMTTNKRKRFDSEGLDDSTFDLTGLQEETPSQPGGVNLEVPDTDGENDAPEVLSSKAAARQVLGSANPFSRSSRTKKNKTAKAPEASVTPSESGAVSPPVEVRVEKETDEAGPSTLAVTQTTELSQKDPVAGSTEIGTTNRGDDTVEELPAATATSPGHAPGDTANDTTDNSTGNPNTPLNAGLATKEEEVLQALPEPDMSAAGVVEAHTSKEDHASHQVVNDESPAYMYPVFDAVHDPTDTSAILPEQKATSPEEPITTIAASTIARAPEKPIAVASINRCEGTHPGSVKTTTSSTRTRPRQPRLQPRLPDVKPKMTSLQEYRGRLMNRHTRTTKWQRKATFVNV</sequence>
<reference evidence="2 3" key="1">
    <citation type="submission" date="2013-03" db="EMBL/GenBank/DDBJ databases">
        <title>The Genome Sequence of Capronia coronata CBS 617.96.</title>
        <authorList>
            <consortium name="The Broad Institute Genomics Platform"/>
            <person name="Cuomo C."/>
            <person name="de Hoog S."/>
            <person name="Gorbushina A."/>
            <person name="Walker B."/>
            <person name="Young S.K."/>
            <person name="Zeng Q."/>
            <person name="Gargeya S."/>
            <person name="Fitzgerald M."/>
            <person name="Haas B."/>
            <person name="Abouelleil A."/>
            <person name="Allen A.W."/>
            <person name="Alvarado L."/>
            <person name="Arachchi H.M."/>
            <person name="Berlin A.M."/>
            <person name="Chapman S.B."/>
            <person name="Gainer-Dewar J."/>
            <person name="Goldberg J."/>
            <person name="Griggs A."/>
            <person name="Gujja S."/>
            <person name="Hansen M."/>
            <person name="Howarth C."/>
            <person name="Imamovic A."/>
            <person name="Ireland A."/>
            <person name="Larimer J."/>
            <person name="McCowan C."/>
            <person name="Murphy C."/>
            <person name="Pearson M."/>
            <person name="Poon T.W."/>
            <person name="Priest M."/>
            <person name="Roberts A."/>
            <person name="Saif S."/>
            <person name="Shea T."/>
            <person name="Sisk P."/>
            <person name="Sykes S."/>
            <person name="Wortman J."/>
            <person name="Nusbaum C."/>
            <person name="Birren B."/>
        </authorList>
    </citation>
    <scope>NUCLEOTIDE SEQUENCE [LARGE SCALE GENOMIC DNA]</scope>
    <source>
        <strain evidence="2 3">CBS 617.96</strain>
    </source>
</reference>
<organism evidence="2 3">
    <name type="scientific">Capronia coronata CBS 617.96</name>
    <dbReference type="NCBI Taxonomy" id="1182541"/>
    <lineage>
        <taxon>Eukaryota</taxon>
        <taxon>Fungi</taxon>
        <taxon>Dikarya</taxon>
        <taxon>Ascomycota</taxon>
        <taxon>Pezizomycotina</taxon>
        <taxon>Eurotiomycetes</taxon>
        <taxon>Chaetothyriomycetidae</taxon>
        <taxon>Chaetothyriales</taxon>
        <taxon>Herpotrichiellaceae</taxon>
        <taxon>Capronia</taxon>
    </lineage>
</organism>
<feature type="compositionally biased region" description="Basic and acidic residues" evidence="1">
    <location>
        <begin position="57"/>
        <end position="66"/>
    </location>
</feature>
<dbReference type="Proteomes" id="UP000019484">
    <property type="component" value="Unassembled WGS sequence"/>
</dbReference>
<dbReference type="AlphaFoldDB" id="W9ZL32"/>
<name>W9ZL32_9EURO</name>